<dbReference type="Pfam" id="PF01380">
    <property type="entry name" value="SIS"/>
    <property type="match status" value="1"/>
</dbReference>
<protein>
    <submittedName>
        <fullName evidence="6">Transcriptional regulator</fullName>
    </submittedName>
</protein>
<keyword evidence="2" id="KW-0238">DNA-binding</keyword>
<dbReference type="AlphaFoldDB" id="A0A089LKJ6"/>
<reference evidence="6" key="1">
    <citation type="submission" date="2014-08" db="EMBL/GenBank/DDBJ databases">
        <title>Comparative genomics of the Paenibacillus odorifer group.</title>
        <authorList>
            <person name="den Bakker H.C."/>
            <person name="Tsai Y.-C.Y.-C."/>
            <person name="Martin N."/>
            <person name="Korlach J."/>
            <person name="Wiedmann M."/>
        </authorList>
    </citation>
    <scope>NUCLEOTIDE SEQUENCE [LARGE SCALE GENOMIC DNA]</scope>
    <source>
        <strain evidence="6">DSM 13188</strain>
    </source>
</reference>
<evidence type="ECO:0000259" key="5">
    <source>
        <dbReference type="Pfam" id="PF01418"/>
    </source>
</evidence>
<proteinExistence type="predicted"/>
<dbReference type="Pfam" id="PF01418">
    <property type="entry name" value="HTH_6"/>
    <property type="match status" value="1"/>
</dbReference>
<dbReference type="SUPFAM" id="SSF53697">
    <property type="entry name" value="SIS domain"/>
    <property type="match status" value="1"/>
</dbReference>
<dbReference type="PANTHER" id="PTHR30514:SF1">
    <property type="entry name" value="HTH-TYPE TRANSCRIPTIONAL REGULATOR HEXR-RELATED"/>
    <property type="match status" value="1"/>
</dbReference>
<dbReference type="InterPro" id="IPR036388">
    <property type="entry name" value="WH-like_DNA-bd_sf"/>
</dbReference>
<feature type="domain" description="HTH rpiR-type" evidence="5">
    <location>
        <begin position="4"/>
        <end position="77"/>
    </location>
</feature>
<dbReference type="KEGG" id="pbd:PBOR_29540"/>
<organism evidence="6 7">
    <name type="scientific">Paenibacillus borealis</name>
    <dbReference type="NCBI Taxonomy" id="160799"/>
    <lineage>
        <taxon>Bacteria</taxon>
        <taxon>Bacillati</taxon>
        <taxon>Bacillota</taxon>
        <taxon>Bacilli</taxon>
        <taxon>Bacillales</taxon>
        <taxon>Paenibacillaceae</taxon>
        <taxon>Paenibacillus</taxon>
    </lineage>
</organism>
<dbReference type="EMBL" id="CP009285">
    <property type="protein sequence ID" value="AIQ60625.1"/>
    <property type="molecule type" value="Genomic_DNA"/>
</dbReference>
<dbReference type="InterPro" id="IPR035472">
    <property type="entry name" value="RpiR-like_SIS"/>
</dbReference>
<dbReference type="OrthoDB" id="370421at2"/>
<dbReference type="PANTHER" id="PTHR30514">
    <property type="entry name" value="GLUCOKINASE"/>
    <property type="match status" value="1"/>
</dbReference>
<evidence type="ECO:0000313" key="6">
    <source>
        <dbReference type="EMBL" id="AIQ60625.1"/>
    </source>
</evidence>
<dbReference type="GO" id="GO:0003677">
    <property type="term" value="F:DNA binding"/>
    <property type="evidence" value="ECO:0007669"/>
    <property type="project" value="UniProtKB-KW"/>
</dbReference>
<dbReference type="GO" id="GO:1901135">
    <property type="term" value="P:carbohydrate derivative metabolic process"/>
    <property type="evidence" value="ECO:0007669"/>
    <property type="project" value="InterPro"/>
</dbReference>
<dbReference type="GO" id="GO:0003700">
    <property type="term" value="F:DNA-binding transcription factor activity"/>
    <property type="evidence" value="ECO:0007669"/>
    <property type="project" value="InterPro"/>
</dbReference>
<dbReference type="Proteomes" id="UP000029518">
    <property type="component" value="Chromosome"/>
</dbReference>
<dbReference type="Gene3D" id="1.10.10.10">
    <property type="entry name" value="Winged helix-like DNA-binding domain superfamily/Winged helix DNA-binding domain"/>
    <property type="match status" value="1"/>
</dbReference>
<dbReference type="InterPro" id="IPR047640">
    <property type="entry name" value="RpiR-like"/>
</dbReference>
<dbReference type="InterPro" id="IPR001347">
    <property type="entry name" value="SIS_dom"/>
</dbReference>
<evidence type="ECO:0000256" key="1">
    <source>
        <dbReference type="ARBA" id="ARBA00023015"/>
    </source>
</evidence>
<dbReference type="HOGENOM" id="CLU_055769_0_0_9"/>
<dbReference type="InterPro" id="IPR009057">
    <property type="entry name" value="Homeodomain-like_sf"/>
</dbReference>
<dbReference type="Gene3D" id="3.40.50.10490">
    <property type="entry name" value="Glucose-6-phosphate isomerase like protein, domain 1"/>
    <property type="match status" value="1"/>
</dbReference>
<evidence type="ECO:0000259" key="4">
    <source>
        <dbReference type="Pfam" id="PF01380"/>
    </source>
</evidence>
<accession>A0A089LKJ6</accession>
<keyword evidence="1" id="KW-0805">Transcription regulation</keyword>
<keyword evidence="3" id="KW-0804">Transcription</keyword>
<keyword evidence="7" id="KW-1185">Reference proteome</keyword>
<dbReference type="SUPFAM" id="SSF46689">
    <property type="entry name" value="Homeodomain-like"/>
    <property type="match status" value="1"/>
</dbReference>
<name>A0A089LKJ6_PAEBO</name>
<dbReference type="InterPro" id="IPR046348">
    <property type="entry name" value="SIS_dom_sf"/>
</dbReference>
<gene>
    <name evidence="6" type="ORF">PBOR_29540</name>
</gene>
<dbReference type="CDD" id="cd05013">
    <property type="entry name" value="SIS_RpiR"/>
    <property type="match status" value="1"/>
</dbReference>
<feature type="domain" description="SIS" evidence="4">
    <location>
        <begin position="132"/>
        <end position="259"/>
    </location>
</feature>
<evidence type="ECO:0000256" key="3">
    <source>
        <dbReference type="ARBA" id="ARBA00023163"/>
    </source>
</evidence>
<dbReference type="InterPro" id="IPR000281">
    <property type="entry name" value="HTH_RpiR"/>
</dbReference>
<evidence type="ECO:0000313" key="7">
    <source>
        <dbReference type="Proteomes" id="UP000029518"/>
    </source>
</evidence>
<dbReference type="RefSeq" id="WP_042217199.1">
    <property type="nucleotide sequence ID" value="NZ_CP009285.1"/>
</dbReference>
<sequence length="292" mass="31494">MSPILHALEHDKPKLSQMERKLAERILASPGEIVHMGITDLAEECGISPATITRFCKVLHFKGFPDFKVKLAAELAHSDASPQDGGSSYQDIVAGNPLPFIVEAMQANHLASIRDTTSLLDLGRLQSVIDLLCRARRVDLYGMATSSIVAQDFYQKLIRIGVNCTAFADSHMQITSASSLAAGDVAFAVSYSGETPETIDALTCAAASGAATVSLTSYGSSTLATLADIPLFSSSLEQGMRRGDMASRIAQLHIIDILFTGMVSTRFGDFIPKLEQSYLNVQHYRHKRGGQS</sequence>
<dbReference type="GO" id="GO:0097367">
    <property type="term" value="F:carbohydrate derivative binding"/>
    <property type="evidence" value="ECO:0007669"/>
    <property type="project" value="InterPro"/>
</dbReference>
<evidence type="ECO:0000256" key="2">
    <source>
        <dbReference type="ARBA" id="ARBA00023125"/>
    </source>
</evidence>